<keyword evidence="1" id="KW-0812">Transmembrane</keyword>
<dbReference type="RefSeq" id="WP_135062898.1">
    <property type="nucleotide sequence ID" value="NZ_CP038266.1"/>
</dbReference>
<reference evidence="2 3" key="1">
    <citation type="submission" date="2019-03" db="EMBL/GenBank/DDBJ databases">
        <authorList>
            <person name="Dong K."/>
        </authorList>
    </citation>
    <scope>NUCLEOTIDE SEQUENCE [LARGE SCALE GENOMIC DNA]</scope>
    <source>
        <strain evidence="3">dk512</strain>
    </source>
</reference>
<keyword evidence="3" id="KW-1185">Reference proteome</keyword>
<keyword evidence="1" id="KW-1133">Transmembrane helix</keyword>
<evidence type="ECO:0000313" key="2">
    <source>
        <dbReference type="EMBL" id="QBR87488.1"/>
    </source>
</evidence>
<evidence type="ECO:0000313" key="3">
    <source>
        <dbReference type="Proteomes" id="UP000295748"/>
    </source>
</evidence>
<name>A0ABX5SMY6_9MICO</name>
<accession>A0ABX5SMY6</accession>
<dbReference type="EMBL" id="CP038266">
    <property type="protein sequence ID" value="QBR87488.1"/>
    <property type="molecule type" value="Genomic_DNA"/>
</dbReference>
<keyword evidence="1" id="KW-0472">Membrane</keyword>
<feature type="transmembrane region" description="Helical" evidence="1">
    <location>
        <begin position="68"/>
        <end position="89"/>
    </location>
</feature>
<gene>
    <name evidence="2" type="ORF">E4K62_01505</name>
</gene>
<sequence length="95" mass="10245">MPLAHLVNVPDINPDFSAPFFGGFQVIVSYVLAAGMLVVLTMLIVAGGSLAFRGAGNERVRSWAGEHILWIFLAAAILGAVSGIFQWFINFDFGF</sequence>
<evidence type="ECO:0000256" key="1">
    <source>
        <dbReference type="SAM" id="Phobius"/>
    </source>
</evidence>
<organism evidence="2 3">
    <name type="scientific">Microbacterium wangchenii</name>
    <dbReference type="NCBI Taxonomy" id="2541726"/>
    <lineage>
        <taxon>Bacteria</taxon>
        <taxon>Bacillati</taxon>
        <taxon>Actinomycetota</taxon>
        <taxon>Actinomycetes</taxon>
        <taxon>Micrococcales</taxon>
        <taxon>Microbacteriaceae</taxon>
        <taxon>Microbacterium</taxon>
    </lineage>
</organism>
<dbReference type="Proteomes" id="UP000295748">
    <property type="component" value="Chromosome"/>
</dbReference>
<feature type="transmembrane region" description="Helical" evidence="1">
    <location>
        <begin position="20"/>
        <end position="47"/>
    </location>
</feature>
<proteinExistence type="predicted"/>
<protein>
    <submittedName>
        <fullName evidence="2">Uncharacterized protein</fullName>
    </submittedName>
</protein>